<dbReference type="InterPro" id="IPR036249">
    <property type="entry name" value="Thioredoxin-like_sf"/>
</dbReference>
<feature type="domain" description="Thioredoxin-like fold" evidence="2">
    <location>
        <begin position="42"/>
        <end position="197"/>
    </location>
</feature>
<keyword evidence="4" id="KW-1185">Reference proteome</keyword>
<evidence type="ECO:0000313" key="3">
    <source>
        <dbReference type="EMBL" id="AMO21608.1"/>
    </source>
</evidence>
<dbReference type="Pfam" id="PF13462">
    <property type="entry name" value="Thioredoxin_4"/>
    <property type="match status" value="1"/>
</dbReference>
<dbReference type="Proteomes" id="UP000070433">
    <property type="component" value="Chromosome"/>
</dbReference>
<dbReference type="SUPFAM" id="SSF52833">
    <property type="entry name" value="Thioredoxin-like"/>
    <property type="match status" value="1"/>
</dbReference>
<feature type="signal peptide" evidence="1">
    <location>
        <begin position="1"/>
        <end position="25"/>
    </location>
</feature>
<evidence type="ECO:0000256" key="1">
    <source>
        <dbReference type="SAM" id="SignalP"/>
    </source>
</evidence>
<accession>A0A127JNN6</accession>
<protein>
    <recommendedName>
        <fullName evidence="2">Thioredoxin-like fold domain-containing protein</fullName>
    </recommendedName>
</protein>
<dbReference type="OrthoDB" id="9780340at2"/>
<name>A0A127JNN6_9BURK</name>
<dbReference type="Gene3D" id="3.40.30.10">
    <property type="entry name" value="Glutaredoxin"/>
    <property type="match status" value="1"/>
</dbReference>
<gene>
    <name evidence="3" type="ORF">UC35_00400</name>
</gene>
<dbReference type="EMBL" id="CP010951">
    <property type="protein sequence ID" value="AMO21608.1"/>
    <property type="molecule type" value="Genomic_DNA"/>
</dbReference>
<proteinExistence type="predicted"/>
<dbReference type="InterPro" id="IPR012336">
    <property type="entry name" value="Thioredoxin-like_fold"/>
</dbReference>
<dbReference type="RefSeq" id="WP_061495005.1">
    <property type="nucleotide sequence ID" value="NZ_CP010951.1"/>
</dbReference>
<dbReference type="AlphaFoldDB" id="A0A127JNN6"/>
<evidence type="ECO:0000313" key="4">
    <source>
        <dbReference type="Proteomes" id="UP000070433"/>
    </source>
</evidence>
<reference evidence="3 4" key="1">
    <citation type="journal article" date="2014" name="Int. J. Syst. Evol. Microbiol.">
        <title>Ramlibacter solisilvae sp. nov., isolated from forest soil, and emended description of the genus Ramlibacter.</title>
        <authorList>
            <person name="Lee H.J."/>
            <person name="Lee S.H."/>
            <person name="Lee S.S."/>
            <person name="Lee J.S."/>
            <person name="Kim Y."/>
            <person name="Kim S.C."/>
            <person name="Jeon C.O."/>
        </authorList>
    </citation>
    <scope>NUCLEOTIDE SEQUENCE [LARGE SCALE GENOMIC DNA]</scope>
    <source>
        <strain evidence="3 4">5-10</strain>
    </source>
</reference>
<feature type="chain" id="PRO_5007449502" description="Thioredoxin-like fold domain-containing protein" evidence="1">
    <location>
        <begin position="26"/>
        <end position="206"/>
    </location>
</feature>
<sequence length="206" mass="23353">MNSIRRQLLLGTCALASLQATGALAQTPASSLHLMRFHAPNTGASDARVNLVEFLDPACEGCRAFHPVVKQILAEHPGRVRLWIRHLAFHRGADFVVRAMEAARRQGRYWETLDRLFATQDEWTRRHTAVPELVLKVLDGGLDLAKLQVDMAAPEIGRMLELDKADATALQIERTPTFYVNGRMLQENGFEPLRAMVREEVRRQYR</sequence>
<organism evidence="3 4">
    <name type="scientific">Ramlibacter tataouinensis</name>
    <dbReference type="NCBI Taxonomy" id="94132"/>
    <lineage>
        <taxon>Bacteria</taxon>
        <taxon>Pseudomonadati</taxon>
        <taxon>Pseudomonadota</taxon>
        <taxon>Betaproteobacteria</taxon>
        <taxon>Burkholderiales</taxon>
        <taxon>Comamonadaceae</taxon>
        <taxon>Ramlibacter</taxon>
    </lineage>
</organism>
<evidence type="ECO:0000259" key="2">
    <source>
        <dbReference type="Pfam" id="PF13462"/>
    </source>
</evidence>
<keyword evidence="1" id="KW-0732">Signal</keyword>